<comment type="caution">
    <text evidence="2">The sequence shown here is derived from an EMBL/GenBank/DDBJ whole genome shotgun (WGS) entry which is preliminary data.</text>
</comment>
<dbReference type="AlphaFoldDB" id="A0A0V1FWP3"/>
<dbReference type="Proteomes" id="UP000054995">
    <property type="component" value="Unassembled WGS sequence"/>
</dbReference>
<organism evidence="2 4">
    <name type="scientific">Trichinella pseudospiralis</name>
    <name type="common">Parasitic roundworm</name>
    <dbReference type="NCBI Taxonomy" id="6337"/>
    <lineage>
        <taxon>Eukaryota</taxon>
        <taxon>Metazoa</taxon>
        <taxon>Ecdysozoa</taxon>
        <taxon>Nematoda</taxon>
        <taxon>Enoplea</taxon>
        <taxon>Dorylaimia</taxon>
        <taxon>Trichinellida</taxon>
        <taxon>Trichinellidae</taxon>
        <taxon>Trichinella</taxon>
    </lineage>
</organism>
<name>A0A0V1FWP3_TRIPS</name>
<dbReference type="EMBL" id="JYDT01000018">
    <property type="protein sequence ID" value="KRY90852.1"/>
    <property type="molecule type" value="Genomic_DNA"/>
</dbReference>
<dbReference type="EMBL" id="JYDT01000049">
    <property type="protein sequence ID" value="KRY87826.1"/>
    <property type="molecule type" value="Genomic_DNA"/>
</dbReference>
<evidence type="ECO:0000313" key="1">
    <source>
        <dbReference type="EMBL" id="KRY87826.1"/>
    </source>
</evidence>
<evidence type="ECO:0000313" key="2">
    <source>
        <dbReference type="EMBL" id="KRY90386.1"/>
    </source>
</evidence>
<dbReference type="EMBL" id="JYDT01000022">
    <property type="protein sequence ID" value="KRY90386.1"/>
    <property type="molecule type" value="Genomic_DNA"/>
</dbReference>
<evidence type="ECO:0000313" key="3">
    <source>
        <dbReference type="EMBL" id="KRY90852.1"/>
    </source>
</evidence>
<evidence type="ECO:0000313" key="4">
    <source>
        <dbReference type="Proteomes" id="UP000054995"/>
    </source>
</evidence>
<sequence>MAVYVIAPVSRLLIGGPNEPRAWAADPSSIYWATKERRDYYSVKLSLLVELTVVEYLSISCTVSLYRYILTLRSLRSTECVPLIIHSRIKRTYIRVGRSACILPYTTGSRTTLYSVGQENLRSTVHSQFARRAYVWQNCT</sequence>
<proteinExistence type="predicted"/>
<protein>
    <submittedName>
        <fullName evidence="2">Uncharacterized protein</fullName>
    </submittedName>
</protein>
<keyword evidence="4" id="KW-1185">Reference proteome</keyword>
<accession>A0A0V1FWP3</accession>
<reference evidence="2 4" key="1">
    <citation type="submission" date="2015-01" db="EMBL/GenBank/DDBJ databases">
        <title>Evolution of Trichinella species and genotypes.</title>
        <authorList>
            <person name="Korhonen P.K."/>
            <person name="Edoardo P."/>
            <person name="Giuseppe L.R."/>
            <person name="Gasser R.B."/>
        </authorList>
    </citation>
    <scope>NUCLEOTIDE SEQUENCE [LARGE SCALE GENOMIC DNA]</scope>
    <source>
        <strain evidence="2">ISS470</strain>
    </source>
</reference>
<gene>
    <name evidence="3" type="ORF">T4D_13910</name>
    <name evidence="1" type="ORF">T4D_3167</name>
    <name evidence="2" type="ORF">T4D_6877</name>
</gene>